<comment type="caution">
    <text evidence="1">The sequence shown here is derived from an EMBL/GenBank/DDBJ whole genome shotgun (WGS) entry which is preliminary data.</text>
</comment>
<gene>
    <name evidence="1" type="ORF">HYR64_03285</name>
</gene>
<protein>
    <submittedName>
        <fullName evidence="1">Uncharacterized protein</fullName>
    </submittedName>
</protein>
<dbReference type="Proteomes" id="UP000727962">
    <property type="component" value="Unassembled WGS sequence"/>
</dbReference>
<evidence type="ECO:0000313" key="2">
    <source>
        <dbReference type="Proteomes" id="UP000727962"/>
    </source>
</evidence>
<proteinExistence type="predicted"/>
<sequence length="69" mass="7767">MGINDARRLVDRQVFVCWRNRKGEVLTDTVFVYQVQFVPLYGPCLVTDAGEIHLDRIESALPVSTSEAA</sequence>
<accession>A0A931LUK6</accession>
<dbReference type="AlphaFoldDB" id="A0A931LUK6"/>
<dbReference type="EMBL" id="JACOSL010000022">
    <property type="protein sequence ID" value="MBI1756111.1"/>
    <property type="molecule type" value="Genomic_DNA"/>
</dbReference>
<name>A0A931LUK6_FIMGI</name>
<reference evidence="1" key="1">
    <citation type="submission" date="2020-07" db="EMBL/GenBank/DDBJ databases">
        <title>Huge and variable diversity of episymbiotic CPR bacteria and DPANN archaea in groundwater ecosystems.</title>
        <authorList>
            <person name="He C.Y."/>
            <person name="Keren R."/>
            <person name="Whittaker M."/>
            <person name="Farag I.F."/>
            <person name="Doudna J."/>
            <person name="Cate J.H.D."/>
            <person name="Banfield J.F."/>
        </authorList>
    </citation>
    <scope>NUCLEOTIDE SEQUENCE</scope>
    <source>
        <strain evidence="1">NC_groundwater_17_Pr7_B-0.1um_64_12</strain>
    </source>
</reference>
<evidence type="ECO:0000313" key="1">
    <source>
        <dbReference type="EMBL" id="MBI1756111.1"/>
    </source>
</evidence>
<organism evidence="1 2">
    <name type="scientific">Fimbriimonas ginsengisoli</name>
    <dbReference type="NCBI Taxonomy" id="1005039"/>
    <lineage>
        <taxon>Bacteria</taxon>
        <taxon>Bacillati</taxon>
        <taxon>Armatimonadota</taxon>
        <taxon>Fimbriimonadia</taxon>
        <taxon>Fimbriimonadales</taxon>
        <taxon>Fimbriimonadaceae</taxon>
        <taxon>Fimbriimonas</taxon>
    </lineage>
</organism>